<dbReference type="OrthoDB" id="3513062at2"/>
<evidence type="ECO:0000313" key="2">
    <source>
        <dbReference type="EMBL" id="GED05442.1"/>
    </source>
</evidence>
<reference evidence="2 3" key="1">
    <citation type="submission" date="2019-06" db="EMBL/GenBank/DDBJ databases">
        <title>Whole genome shotgun sequence of Glutamicibacter uratoxydans NBRC 15515.</title>
        <authorList>
            <person name="Hosoyama A."/>
            <person name="Uohara A."/>
            <person name="Ohji S."/>
            <person name="Ichikawa N."/>
        </authorList>
    </citation>
    <scope>NUCLEOTIDE SEQUENCE [LARGE SCALE GENOMIC DNA]</scope>
    <source>
        <strain evidence="2 3">NBRC 15515</strain>
    </source>
</reference>
<dbReference type="CDD" id="cd00085">
    <property type="entry name" value="HNHc"/>
    <property type="match status" value="1"/>
</dbReference>
<evidence type="ECO:0008006" key="4">
    <source>
        <dbReference type="Google" id="ProtNLM"/>
    </source>
</evidence>
<keyword evidence="3" id="KW-1185">Reference proteome</keyword>
<accession>A0A4Y4DJI5</accession>
<feature type="region of interest" description="Disordered" evidence="1">
    <location>
        <begin position="278"/>
        <end position="330"/>
    </location>
</feature>
<organism evidence="2 3">
    <name type="scientific">Glutamicibacter uratoxydans</name>
    <name type="common">Arthrobacter uratoxydans</name>
    <dbReference type="NCBI Taxonomy" id="43667"/>
    <lineage>
        <taxon>Bacteria</taxon>
        <taxon>Bacillati</taxon>
        <taxon>Actinomycetota</taxon>
        <taxon>Actinomycetes</taxon>
        <taxon>Micrococcales</taxon>
        <taxon>Micrococcaceae</taxon>
        <taxon>Glutamicibacter</taxon>
    </lineage>
</organism>
<feature type="compositionally biased region" description="Polar residues" evidence="1">
    <location>
        <begin position="304"/>
        <end position="324"/>
    </location>
</feature>
<dbReference type="EMBL" id="BJNY01000005">
    <property type="protein sequence ID" value="GED05442.1"/>
    <property type="molecule type" value="Genomic_DNA"/>
</dbReference>
<dbReference type="Proteomes" id="UP000316612">
    <property type="component" value="Unassembled WGS sequence"/>
</dbReference>
<dbReference type="InterPro" id="IPR003615">
    <property type="entry name" value="HNH_nuc"/>
</dbReference>
<protein>
    <recommendedName>
        <fullName evidence="4">HNH endonuclease</fullName>
    </recommendedName>
</protein>
<evidence type="ECO:0000256" key="1">
    <source>
        <dbReference type="SAM" id="MobiDB-lite"/>
    </source>
</evidence>
<proteinExistence type="predicted"/>
<gene>
    <name evidence="2" type="ORF">AUR04nite_09740</name>
</gene>
<dbReference type="AlphaFoldDB" id="A0A4Y4DJI5"/>
<name>A0A4Y4DJI5_GLUUR</name>
<dbReference type="RefSeq" id="WP_141362528.1">
    <property type="nucleotide sequence ID" value="NZ_BAAAJL010000008.1"/>
</dbReference>
<comment type="caution">
    <text evidence="2">The sequence shown here is derived from an EMBL/GenBank/DDBJ whole genome shotgun (WGS) entry which is preliminary data.</text>
</comment>
<evidence type="ECO:0000313" key="3">
    <source>
        <dbReference type="Proteomes" id="UP000316612"/>
    </source>
</evidence>
<sequence length="547" mass="58954">MNSPIHELAQAAELIATATAAIAGDPQLPAGHAAHAAWLVEELSKELSRAQLHAADALRRTGAHKLDAQSLQAITQAGLHPGDLSATAGNTTAGRTHYKKSLDVLVNWLNLPLSTARDRLAQVDNLIAQVNDAGERTAPRLAVLAETFTTDADPRLVLSAARQIQTVRKDLDDASCTTLQRDCAGFMADPATARRHIKDAVDQSVSDERSEESLLDEIGVYKRGTSRGLCSYLVKMLPSQAPLMDSLSEAMDNPKTMAGNRDLLRAQATGLFAEAQPEWDDKSTMPDWAQPGADDGTSADAFGTVNTPAGGTSKENSGSTTPEPNVSPPIEELRPEVRHLLGLLALLRSNGPPDALVRNTDQIGILIDYDKMCQTGRDFAVTTRGIPLTAGEARAKVCTAGLYPLVLSGQSKILDLGRSQRLFSKAQVRALRAVHRGCGYPGCTMPASRCEADHLDKWENGGRTDIDRAGLWCEVHHIARHCGLFHAVIIPNSRPLVLLPLELNPSQKLQVNTYFMTPAEAQAAQLQTSIATQKWRDGTLDVEIIEP</sequence>